<sequence>MKKQNMSSAHSAAPRSCFGNDEYATYRSKRKSQDISDKTAPEGFFLSAAPPSPLSESHKRFKKTKSFKSFHDLTSENVSENKSLEQEEKIIVTPNNEMFMSGFGVKPPRAAPCVPSPVSDDGSACSSRRNSACASSDNLLAFEKGGWSGSGVNVSPKAAQPMPISAPPSMPTSPSAATATATATAKPSKSGWGWFINMDLPGITSRQLSTSRRTVSLNSLNETPLAFIKEQKEEKMLEQNETEEDKTVKWAKAADVVDELFGDLDMPEF</sequence>
<dbReference type="Proteomes" id="UP001165085">
    <property type="component" value="Unassembled WGS sequence"/>
</dbReference>
<feature type="compositionally biased region" description="Polar residues" evidence="1">
    <location>
        <begin position="1"/>
        <end position="10"/>
    </location>
</feature>
<organism evidence="2 3">
    <name type="scientific">Triparma strigata</name>
    <dbReference type="NCBI Taxonomy" id="1606541"/>
    <lineage>
        <taxon>Eukaryota</taxon>
        <taxon>Sar</taxon>
        <taxon>Stramenopiles</taxon>
        <taxon>Ochrophyta</taxon>
        <taxon>Bolidophyceae</taxon>
        <taxon>Parmales</taxon>
        <taxon>Triparmaceae</taxon>
        <taxon>Triparma</taxon>
    </lineage>
</organism>
<dbReference type="OrthoDB" id="10515764at2759"/>
<feature type="region of interest" description="Disordered" evidence="1">
    <location>
        <begin position="159"/>
        <end position="179"/>
    </location>
</feature>
<feature type="region of interest" description="Disordered" evidence="1">
    <location>
        <begin position="1"/>
        <end position="20"/>
    </location>
</feature>
<evidence type="ECO:0000313" key="3">
    <source>
        <dbReference type="Proteomes" id="UP001165085"/>
    </source>
</evidence>
<comment type="caution">
    <text evidence="2">The sequence shown here is derived from an EMBL/GenBank/DDBJ whole genome shotgun (WGS) entry which is preliminary data.</text>
</comment>
<proteinExistence type="predicted"/>
<dbReference type="EMBL" id="BRXY01000581">
    <property type="protein sequence ID" value="GMI01499.1"/>
    <property type="molecule type" value="Genomic_DNA"/>
</dbReference>
<dbReference type="AlphaFoldDB" id="A0A9W7CB78"/>
<reference evidence="3" key="1">
    <citation type="journal article" date="2023" name="Commun. Biol.">
        <title>Genome analysis of Parmales, the sister group of diatoms, reveals the evolutionary specialization of diatoms from phago-mixotrophs to photoautotrophs.</title>
        <authorList>
            <person name="Ban H."/>
            <person name="Sato S."/>
            <person name="Yoshikawa S."/>
            <person name="Yamada K."/>
            <person name="Nakamura Y."/>
            <person name="Ichinomiya M."/>
            <person name="Sato N."/>
            <person name="Blanc-Mathieu R."/>
            <person name="Endo H."/>
            <person name="Kuwata A."/>
            <person name="Ogata H."/>
        </authorList>
    </citation>
    <scope>NUCLEOTIDE SEQUENCE [LARGE SCALE GENOMIC DNA]</scope>
    <source>
        <strain evidence="3">NIES 3701</strain>
    </source>
</reference>
<evidence type="ECO:0000256" key="1">
    <source>
        <dbReference type="SAM" id="MobiDB-lite"/>
    </source>
</evidence>
<gene>
    <name evidence="2" type="ORF">TrST_g13459</name>
</gene>
<name>A0A9W7CB78_9STRA</name>
<feature type="compositionally biased region" description="Basic and acidic residues" evidence="1">
    <location>
        <begin position="31"/>
        <end position="40"/>
    </location>
</feature>
<accession>A0A9W7CB78</accession>
<evidence type="ECO:0000313" key="2">
    <source>
        <dbReference type="EMBL" id="GMI01499.1"/>
    </source>
</evidence>
<feature type="region of interest" description="Disordered" evidence="1">
    <location>
        <begin position="27"/>
        <end position="61"/>
    </location>
</feature>
<keyword evidence="3" id="KW-1185">Reference proteome</keyword>
<protein>
    <submittedName>
        <fullName evidence="2">Uncharacterized protein</fullName>
    </submittedName>
</protein>